<dbReference type="PANTHER" id="PTHR36505:SF1">
    <property type="entry name" value="BLR1072 PROTEIN"/>
    <property type="match status" value="1"/>
</dbReference>
<comment type="caution">
    <text evidence="2">The sequence shown here is derived from an EMBL/GenBank/DDBJ whole genome shotgun (WGS) entry which is preliminary data.</text>
</comment>
<sequence>MSLDDRLVKSAALVGLKIKDAGGHKLGVIRELFVDRDAGIVRYVAVEPAGLFAAGGKFRPLPWRLLTWDDKDEAYVADLTKDRFKEVPAYDRDQLNSATYGWGGQVERFFEGGV</sequence>
<keyword evidence="3" id="KW-1185">Reference proteome</keyword>
<evidence type="ECO:0000313" key="3">
    <source>
        <dbReference type="Proteomes" id="UP001262754"/>
    </source>
</evidence>
<dbReference type="Proteomes" id="UP001262754">
    <property type="component" value="Unassembled WGS sequence"/>
</dbReference>
<dbReference type="SUPFAM" id="SSF50346">
    <property type="entry name" value="PRC-barrel domain"/>
    <property type="match status" value="1"/>
</dbReference>
<dbReference type="RefSeq" id="WP_163229057.1">
    <property type="nucleotide sequence ID" value="NZ_BMLD01000007.1"/>
</dbReference>
<dbReference type="Gene3D" id="3.90.50.10">
    <property type="entry name" value="Photosynthetic Reaction Center, subunit H, domain 2"/>
    <property type="match status" value="1"/>
</dbReference>
<dbReference type="Pfam" id="PF05239">
    <property type="entry name" value="PRC"/>
    <property type="match status" value="1"/>
</dbReference>
<dbReference type="InterPro" id="IPR027275">
    <property type="entry name" value="PRC-brl_dom"/>
</dbReference>
<gene>
    <name evidence="2" type="ORF">J2800_000633</name>
</gene>
<dbReference type="PANTHER" id="PTHR36505">
    <property type="entry name" value="BLR1072 PROTEIN"/>
    <property type="match status" value="1"/>
</dbReference>
<dbReference type="InterPro" id="IPR014747">
    <property type="entry name" value="Bac_photo_RC_H_C"/>
</dbReference>
<proteinExistence type="predicted"/>
<reference evidence="2 3" key="1">
    <citation type="submission" date="2023-07" db="EMBL/GenBank/DDBJ databases">
        <title>Sorghum-associated microbial communities from plants grown in Nebraska, USA.</title>
        <authorList>
            <person name="Schachtman D."/>
        </authorList>
    </citation>
    <scope>NUCLEOTIDE SEQUENCE [LARGE SCALE GENOMIC DNA]</scope>
    <source>
        <strain evidence="2 3">DS2154</strain>
    </source>
</reference>
<protein>
    <submittedName>
        <fullName evidence="2">Sporulation protein YlmC with PRC-barrel domain</fullName>
    </submittedName>
</protein>
<dbReference type="InterPro" id="IPR011033">
    <property type="entry name" value="PRC_barrel-like_sf"/>
</dbReference>
<accession>A0ABU1MUQ8</accession>
<dbReference type="EMBL" id="JAVDRL010000002">
    <property type="protein sequence ID" value="MDR6529909.1"/>
    <property type="molecule type" value="Genomic_DNA"/>
</dbReference>
<organism evidence="2 3">
    <name type="scientific">Caulobacter rhizosphaerae</name>
    <dbReference type="NCBI Taxonomy" id="2010972"/>
    <lineage>
        <taxon>Bacteria</taxon>
        <taxon>Pseudomonadati</taxon>
        <taxon>Pseudomonadota</taxon>
        <taxon>Alphaproteobacteria</taxon>
        <taxon>Caulobacterales</taxon>
        <taxon>Caulobacteraceae</taxon>
        <taxon>Caulobacter</taxon>
    </lineage>
</organism>
<feature type="domain" description="PRC-barrel" evidence="1">
    <location>
        <begin position="12"/>
        <end position="82"/>
    </location>
</feature>
<name>A0ABU1MUQ8_9CAUL</name>
<evidence type="ECO:0000259" key="1">
    <source>
        <dbReference type="Pfam" id="PF05239"/>
    </source>
</evidence>
<evidence type="ECO:0000313" key="2">
    <source>
        <dbReference type="EMBL" id="MDR6529909.1"/>
    </source>
</evidence>